<gene>
    <name evidence="4" type="ORF">CH341_29515</name>
</gene>
<dbReference type="RefSeq" id="WP_111423010.1">
    <property type="nucleotide sequence ID" value="NZ_NPEX01000441.1"/>
</dbReference>
<evidence type="ECO:0000259" key="3">
    <source>
        <dbReference type="SMART" id="SM01008"/>
    </source>
</evidence>
<evidence type="ECO:0000313" key="4">
    <source>
        <dbReference type="EMBL" id="RAI37502.1"/>
    </source>
</evidence>
<organism evidence="4 5">
    <name type="scientific">Rhodoplanes roseus</name>
    <dbReference type="NCBI Taxonomy" id="29409"/>
    <lineage>
        <taxon>Bacteria</taxon>
        <taxon>Pseudomonadati</taxon>
        <taxon>Pseudomonadota</taxon>
        <taxon>Alphaproteobacteria</taxon>
        <taxon>Hyphomicrobiales</taxon>
        <taxon>Nitrobacteraceae</taxon>
        <taxon>Rhodoplanes</taxon>
    </lineage>
</organism>
<dbReference type="Gene3D" id="3.90.1170.50">
    <property type="entry name" value="Aldehyde oxidase/xanthine dehydrogenase, a/b hammerhead"/>
    <property type="match status" value="1"/>
</dbReference>
<feature type="domain" description="Aldehyde oxidase/xanthine dehydrogenase a/b hammerhead" evidence="3">
    <location>
        <begin position="22"/>
        <end position="141"/>
    </location>
</feature>
<dbReference type="SUPFAM" id="SSF54665">
    <property type="entry name" value="CO dehydrogenase molybdoprotein N-domain-like"/>
    <property type="match status" value="1"/>
</dbReference>
<evidence type="ECO:0000256" key="1">
    <source>
        <dbReference type="ARBA" id="ARBA00022505"/>
    </source>
</evidence>
<dbReference type="Pfam" id="PF20256">
    <property type="entry name" value="MoCoBD_2"/>
    <property type="match status" value="1"/>
</dbReference>
<comment type="caution">
    <text evidence="4">The sequence shown here is derived from an EMBL/GenBank/DDBJ whole genome shotgun (WGS) entry which is preliminary data.</text>
</comment>
<dbReference type="EMBL" id="NPEX01000441">
    <property type="protein sequence ID" value="RAI37502.1"/>
    <property type="molecule type" value="Genomic_DNA"/>
</dbReference>
<keyword evidence="1" id="KW-0500">Molybdenum</keyword>
<dbReference type="PANTHER" id="PTHR11908">
    <property type="entry name" value="XANTHINE DEHYDROGENASE"/>
    <property type="match status" value="1"/>
</dbReference>
<dbReference type="InterPro" id="IPR000674">
    <property type="entry name" value="Ald_Oxase/Xan_DH_a/b"/>
</dbReference>
<dbReference type="Pfam" id="PF01315">
    <property type="entry name" value="Ald_Xan_dh_C"/>
    <property type="match status" value="1"/>
</dbReference>
<dbReference type="GO" id="GO:0005506">
    <property type="term" value="F:iron ion binding"/>
    <property type="evidence" value="ECO:0007669"/>
    <property type="project" value="InterPro"/>
</dbReference>
<reference evidence="4 5" key="1">
    <citation type="submission" date="2017-07" db="EMBL/GenBank/DDBJ databases">
        <title>Draft Genome Sequences of Select Purple Nonsulfur Bacteria.</title>
        <authorList>
            <person name="Lasarre B."/>
            <person name="Mckinlay J.B."/>
        </authorList>
    </citation>
    <scope>NUCLEOTIDE SEQUENCE [LARGE SCALE GENOMIC DNA]</scope>
    <source>
        <strain evidence="4 5">DSM 5909</strain>
    </source>
</reference>
<dbReference type="Gene3D" id="3.30.365.10">
    <property type="entry name" value="Aldehyde oxidase/xanthine dehydrogenase, molybdopterin binding domain"/>
    <property type="match status" value="4"/>
</dbReference>
<dbReference type="InterPro" id="IPR046867">
    <property type="entry name" value="AldOxase/xan_DH_MoCoBD2"/>
</dbReference>
<protein>
    <recommendedName>
        <fullName evidence="3">Aldehyde oxidase/xanthine dehydrogenase a/b hammerhead domain-containing protein</fullName>
    </recommendedName>
</protein>
<dbReference type="AlphaFoldDB" id="A0A327KJJ3"/>
<dbReference type="InterPro" id="IPR037165">
    <property type="entry name" value="AldOxase/xan_DH_Mopterin-bd_sf"/>
</dbReference>
<evidence type="ECO:0000313" key="5">
    <source>
        <dbReference type="Proteomes" id="UP000249130"/>
    </source>
</evidence>
<dbReference type="Pfam" id="PF02738">
    <property type="entry name" value="MoCoBD_1"/>
    <property type="match status" value="1"/>
</dbReference>
<keyword evidence="2" id="KW-0560">Oxidoreductase</keyword>
<dbReference type="InterPro" id="IPR036856">
    <property type="entry name" value="Ald_Oxase/Xan_DH_a/b_sf"/>
</dbReference>
<evidence type="ECO:0000256" key="2">
    <source>
        <dbReference type="ARBA" id="ARBA00023002"/>
    </source>
</evidence>
<accession>A0A327KJJ3</accession>
<dbReference type="InterPro" id="IPR016208">
    <property type="entry name" value="Ald_Oxase/xanthine_DH-like"/>
</dbReference>
<dbReference type="SUPFAM" id="SSF56003">
    <property type="entry name" value="Molybdenum cofactor-binding domain"/>
    <property type="match status" value="1"/>
</dbReference>
<dbReference type="InterPro" id="IPR008274">
    <property type="entry name" value="AldOxase/xan_DH_MoCoBD1"/>
</dbReference>
<dbReference type="GO" id="GO:0016491">
    <property type="term" value="F:oxidoreductase activity"/>
    <property type="evidence" value="ECO:0007669"/>
    <property type="project" value="UniProtKB-KW"/>
</dbReference>
<dbReference type="PANTHER" id="PTHR11908:SF132">
    <property type="entry name" value="ALDEHYDE OXIDASE 1-RELATED"/>
    <property type="match status" value="1"/>
</dbReference>
<sequence>MDDTTATAAIARYRVEDAPLLRGAGRFVADAPADNQAHAAFVRAPHAHARVTAIDSAAALAVPGVLAVLTAADMAKAGLASVAWHPPTPGRDGAPLVVPHRPVLAGTVMHTGEPVALVVAETALAAQDAAELVEVSYEERTPVVDVQRAVLPDAPQLWPEAPGNLALDWHVPSPADGGDPAAVDAAIAEAAHVARVCHVNQRIMVASMEPRGATGSYDPATDTWLLRACSQSAIALRDHVARIMAVDKERVRVITEDVGGAFGMKSSPYPEYPALLVAARLTGRPVHWMSTRSEAFLTDAHARDSILEGELAVDRRGRFTALRLRTLTNLGAYVGQFGARLATINFSRCVPGMYAIPRIDIAVRCCFTNTTPTAPYRGAGRPEANYLIERLVDEAARLTGIAPDEIRRRNLIKPEAIPYRTAVGAVYDSGNFPAVLEKAVVLADLAGAKARKREAKKRGKLRGVGISCMLEHAGGVPTEGAGLLFPGDGTIVLALGAQATGQGHATVFPRVLAERLGVPLDLVRFAEGDSANGVVSNASVASRTTTTAGAALVRAVEVVLEKGKKLAADALETAEADIVYADGAFSVTGTDRRITLLALAEAAKERKTKGEIEADLDTKVATDTPQNFPNGCHIAEIEIDPETGGIEILRYTAVDDCGVVLDHTLVEGQLHGALAQGLGQAVMERAVYDIDTGQLVTGSFQDYAMPRAHDMPPVAAAEENTPATTNPLGVKGVGEAGTTGSLAAVMNAVADAIPGPAGYTMDMPASPEKVWAACRSLGAGT</sequence>
<dbReference type="SMART" id="SM01008">
    <property type="entry name" value="Ald_Xan_dh_C"/>
    <property type="match status" value="1"/>
</dbReference>
<dbReference type="OrthoDB" id="9763985at2"/>
<keyword evidence="5" id="KW-1185">Reference proteome</keyword>
<dbReference type="Proteomes" id="UP000249130">
    <property type="component" value="Unassembled WGS sequence"/>
</dbReference>
<proteinExistence type="predicted"/>
<name>A0A327KJJ3_9BRAD</name>